<dbReference type="GO" id="GO:0031145">
    <property type="term" value="P:anaphase-promoting complex-dependent catabolic process"/>
    <property type="evidence" value="ECO:0007669"/>
    <property type="project" value="InterPro"/>
</dbReference>
<dbReference type="Pfam" id="PF10471">
    <property type="entry name" value="ANAPC_CDC26"/>
    <property type="match status" value="1"/>
</dbReference>
<evidence type="ECO:0000313" key="3">
    <source>
        <dbReference type="EMBL" id="KAK7388585.1"/>
    </source>
</evidence>
<feature type="compositionally biased region" description="Low complexity" evidence="2">
    <location>
        <begin position="50"/>
        <end position="62"/>
    </location>
</feature>
<evidence type="ECO:0000256" key="2">
    <source>
        <dbReference type="SAM" id="MobiDB-lite"/>
    </source>
</evidence>
<protein>
    <submittedName>
        <fullName evidence="3">Uncharacterized protein</fullName>
    </submittedName>
</protein>
<dbReference type="InterPro" id="IPR018860">
    <property type="entry name" value="APC_suCDC26"/>
</dbReference>
<reference evidence="3 4" key="1">
    <citation type="submission" date="2024-01" db="EMBL/GenBank/DDBJ databases">
        <title>The genomes of 5 underutilized Papilionoideae crops provide insights into root nodulation and disease resistanc.</title>
        <authorList>
            <person name="Jiang F."/>
        </authorList>
    </citation>
    <scope>NUCLEOTIDE SEQUENCE [LARGE SCALE GENOMIC DNA]</scope>
    <source>
        <strain evidence="3">DUOXIRENSHENG_FW03</strain>
        <tissue evidence="3">Leaves</tissue>
    </source>
</reference>
<evidence type="ECO:0000256" key="1">
    <source>
        <dbReference type="ARBA" id="ARBA00022786"/>
    </source>
</evidence>
<dbReference type="AlphaFoldDB" id="A0AAN9S372"/>
<keyword evidence="1" id="KW-0833">Ubl conjugation pathway</keyword>
<dbReference type="EMBL" id="JAYMYS010000006">
    <property type="protein sequence ID" value="KAK7388585.1"/>
    <property type="molecule type" value="Genomic_DNA"/>
</dbReference>
<sequence length="85" mass="9231">MTDPSAASYLNDVVERGVGIFAWKMLRRKPTKIEAKVEDKEELEEARRNASAATTASAGTASLLRQLDRGSEDPSSKAHRIGLSS</sequence>
<organism evidence="3 4">
    <name type="scientific">Psophocarpus tetragonolobus</name>
    <name type="common">Winged bean</name>
    <name type="synonym">Dolichos tetragonolobus</name>
    <dbReference type="NCBI Taxonomy" id="3891"/>
    <lineage>
        <taxon>Eukaryota</taxon>
        <taxon>Viridiplantae</taxon>
        <taxon>Streptophyta</taxon>
        <taxon>Embryophyta</taxon>
        <taxon>Tracheophyta</taxon>
        <taxon>Spermatophyta</taxon>
        <taxon>Magnoliopsida</taxon>
        <taxon>eudicotyledons</taxon>
        <taxon>Gunneridae</taxon>
        <taxon>Pentapetalae</taxon>
        <taxon>rosids</taxon>
        <taxon>fabids</taxon>
        <taxon>Fabales</taxon>
        <taxon>Fabaceae</taxon>
        <taxon>Papilionoideae</taxon>
        <taxon>50 kb inversion clade</taxon>
        <taxon>NPAAA clade</taxon>
        <taxon>indigoferoid/millettioid clade</taxon>
        <taxon>Phaseoleae</taxon>
        <taxon>Psophocarpus</taxon>
    </lineage>
</organism>
<gene>
    <name evidence="3" type="ORF">VNO78_23406</name>
</gene>
<comment type="caution">
    <text evidence="3">The sequence shown here is derived from an EMBL/GenBank/DDBJ whole genome shotgun (WGS) entry which is preliminary data.</text>
</comment>
<feature type="region of interest" description="Disordered" evidence="2">
    <location>
        <begin position="37"/>
        <end position="85"/>
    </location>
</feature>
<dbReference type="GO" id="GO:0005680">
    <property type="term" value="C:anaphase-promoting complex"/>
    <property type="evidence" value="ECO:0007669"/>
    <property type="project" value="InterPro"/>
</dbReference>
<evidence type="ECO:0000313" key="4">
    <source>
        <dbReference type="Proteomes" id="UP001386955"/>
    </source>
</evidence>
<keyword evidence="4" id="KW-1185">Reference proteome</keyword>
<dbReference type="Proteomes" id="UP001386955">
    <property type="component" value="Unassembled WGS sequence"/>
</dbReference>
<feature type="compositionally biased region" description="Basic and acidic residues" evidence="2">
    <location>
        <begin position="66"/>
        <end position="76"/>
    </location>
</feature>
<name>A0AAN9S372_PSOTE</name>
<proteinExistence type="predicted"/>
<accession>A0AAN9S372</accession>